<evidence type="ECO:0000256" key="3">
    <source>
        <dbReference type="ARBA" id="ARBA00022723"/>
    </source>
</evidence>
<keyword evidence="3" id="KW-0479">Metal-binding</keyword>
<dbReference type="InterPro" id="IPR045109">
    <property type="entry name" value="LSDs-like"/>
</dbReference>
<dbReference type="GO" id="GO:0031490">
    <property type="term" value="F:chromatin DNA binding"/>
    <property type="evidence" value="ECO:0007669"/>
    <property type="project" value="TreeGrafter"/>
</dbReference>
<evidence type="ECO:0000256" key="6">
    <source>
        <dbReference type="SAM" id="Phobius"/>
    </source>
</evidence>
<dbReference type="GO" id="GO:0032454">
    <property type="term" value="F:histone H3K9 demethylase activity"/>
    <property type="evidence" value="ECO:0007669"/>
    <property type="project" value="InterPro"/>
</dbReference>
<evidence type="ECO:0000313" key="7">
    <source>
        <dbReference type="EMBL" id="RRT72643.1"/>
    </source>
</evidence>
<keyword evidence="4" id="KW-0539">Nucleus</keyword>
<dbReference type="Proteomes" id="UP000287651">
    <property type="component" value="Unassembled WGS sequence"/>
</dbReference>
<comment type="subcellular location">
    <subcellularLocation>
        <location evidence="1">Nucleus</location>
    </subcellularLocation>
</comment>
<evidence type="ECO:0000313" key="8">
    <source>
        <dbReference type="Proteomes" id="UP000287651"/>
    </source>
</evidence>
<sequence length="196" mass="22776">MHTADAALKRSEVEKSYRTFKVFEAEKPLENVNFMDSSMSLDEHTGISDASSRECSKEDEFSLSLKIEEDTAMDIQEFSHHELSAHERRDSESANADKHLPDPSERACAGAVWDVFRSQDVPKLNEYLKINWKNLTSSSEFNNLVKFVLLPVHYLISMQYFSAFFIWQVMPLYNQAVYLNNDQKKMLKEQFSKLNM</sequence>
<dbReference type="GO" id="GO:0006357">
    <property type="term" value="P:regulation of transcription by RNA polymerase II"/>
    <property type="evidence" value="ECO:0007669"/>
    <property type="project" value="TreeGrafter"/>
</dbReference>
<dbReference type="Gene3D" id="2.60.120.650">
    <property type="entry name" value="Cupin"/>
    <property type="match status" value="1"/>
</dbReference>
<dbReference type="GO" id="GO:0003712">
    <property type="term" value="F:transcription coregulator activity"/>
    <property type="evidence" value="ECO:0007669"/>
    <property type="project" value="TreeGrafter"/>
</dbReference>
<feature type="transmembrane region" description="Helical" evidence="6">
    <location>
        <begin position="147"/>
        <end position="170"/>
    </location>
</feature>
<dbReference type="AlphaFoldDB" id="A0A427A8U6"/>
<organism evidence="7 8">
    <name type="scientific">Ensete ventricosum</name>
    <name type="common">Abyssinian banana</name>
    <name type="synonym">Musa ensete</name>
    <dbReference type="NCBI Taxonomy" id="4639"/>
    <lineage>
        <taxon>Eukaryota</taxon>
        <taxon>Viridiplantae</taxon>
        <taxon>Streptophyta</taxon>
        <taxon>Embryophyta</taxon>
        <taxon>Tracheophyta</taxon>
        <taxon>Spermatophyta</taxon>
        <taxon>Magnoliopsida</taxon>
        <taxon>Liliopsida</taxon>
        <taxon>Zingiberales</taxon>
        <taxon>Musaceae</taxon>
        <taxon>Ensete</taxon>
    </lineage>
</organism>
<comment type="similarity">
    <text evidence="2">Belongs to the JARID1 histone demethylase family.</text>
</comment>
<feature type="region of interest" description="Disordered" evidence="5">
    <location>
        <begin position="84"/>
        <end position="103"/>
    </location>
</feature>
<dbReference type="GO" id="GO:0046872">
    <property type="term" value="F:metal ion binding"/>
    <property type="evidence" value="ECO:0007669"/>
    <property type="project" value="UniProtKB-KW"/>
</dbReference>
<evidence type="ECO:0000256" key="4">
    <source>
        <dbReference type="ARBA" id="ARBA00023242"/>
    </source>
</evidence>
<protein>
    <submittedName>
        <fullName evidence="7">Uncharacterized protein</fullName>
    </submittedName>
</protein>
<keyword evidence="6" id="KW-0812">Transmembrane</keyword>
<accession>A0A427A8U6</accession>
<evidence type="ECO:0000256" key="2">
    <source>
        <dbReference type="ARBA" id="ARBA00006801"/>
    </source>
</evidence>
<comment type="caution">
    <text evidence="7">The sequence shown here is derived from an EMBL/GenBank/DDBJ whole genome shotgun (WGS) entry which is preliminary data.</text>
</comment>
<evidence type="ECO:0000256" key="1">
    <source>
        <dbReference type="ARBA" id="ARBA00004123"/>
    </source>
</evidence>
<gene>
    <name evidence="7" type="ORF">B296_00012492</name>
</gene>
<evidence type="ECO:0000256" key="5">
    <source>
        <dbReference type="SAM" id="MobiDB-lite"/>
    </source>
</evidence>
<keyword evidence="6" id="KW-1133">Transmembrane helix</keyword>
<reference evidence="7 8" key="1">
    <citation type="journal article" date="2014" name="Agronomy (Basel)">
        <title>A Draft Genome Sequence for Ensete ventricosum, the Drought-Tolerant Tree Against Hunger.</title>
        <authorList>
            <person name="Harrison J."/>
            <person name="Moore K.A."/>
            <person name="Paszkiewicz K."/>
            <person name="Jones T."/>
            <person name="Grant M."/>
            <person name="Ambacheew D."/>
            <person name="Muzemil S."/>
            <person name="Studholme D.J."/>
        </authorList>
    </citation>
    <scope>NUCLEOTIDE SEQUENCE [LARGE SCALE GENOMIC DNA]</scope>
</reference>
<keyword evidence="6" id="KW-0472">Membrane</keyword>
<name>A0A427A8U6_ENSVE</name>
<dbReference type="PANTHER" id="PTHR12549">
    <property type="entry name" value="JMJC DOMAIN-CONTAINING HISTONE DEMETHYLATION PROTEIN"/>
    <property type="match status" value="1"/>
</dbReference>
<dbReference type="PANTHER" id="PTHR12549:SF17">
    <property type="entry name" value="E3 UBIQUITIN-PROTEIN LIGASE JMJ24"/>
    <property type="match status" value="1"/>
</dbReference>
<dbReference type="GO" id="GO:0000118">
    <property type="term" value="C:histone deacetylase complex"/>
    <property type="evidence" value="ECO:0007669"/>
    <property type="project" value="TreeGrafter"/>
</dbReference>
<dbReference type="GO" id="GO:0000785">
    <property type="term" value="C:chromatin"/>
    <property type="evidence" value="ECO:0007669"/>
    <property type="project" value="TreeGrafter"/>
</dbReference>
<proteinExistence type="inferred from homology"/>
<dbReference type="EMBL" id="AMZH03003340">
    <property type="protein sequence ID" value="RRT72643.1"/>
    <property type="molecule type" value="Genomic_DNA"/>
</dbReference>